<name>A0AA42Q3H6_9BURK</name>
<evidence type="ECO:0000313" key="2">
    <source>
        <dbReference type="Proteomes" id="UP001161065"/>
    </source>
</evidence>
<accession>A0AA42Q3H6</accession>
<reference evidence="1" key="1">
    <citation type="submission" date="2022-09" db="EMBL/GenBank/DDBJ databases">
        <title>Intensive care unit water sources are persistently colonized with multi-drug resistant bacteria and are the site of extensive horizontal gene transfer of antibiotic resistance genes.</title>
        <authorList>
            <person name="Diorio-Toth L."/>
        </authorList>
    </citation>
    <scope>NUCLEOTIDE SEQUENCE</scope>
    <source>
        <strain evidence="1">GD03832</strain>
    </source>
</reference>
<gene>
    <name evidence="1" type="ORF">N5D63_19285</name>
</gene>
<sequence>MATAKLLKSASPDMPLGAPEIFPELQGNAMVLGKDASPLVSVILKGASSPATERRPMHLVMQGLCRPPYRR</sequence>
<proteinExistence type="predicted"/>
<organism evidence="1 2">
    <name type="scientific">Comamonas thiooxydans</name>
    <dbReference type="NCBI Taxonomy" id="363952"/>
    <lineage>
        <taxon>Bacteria</taxon>
        <taxon>Pseudomonadati</taxon>
        <taxon>Pseudomonadota</taxon>
        <taxon>Betaproteobacteria</taxon>
        <taxon>Burkholderiales</taxon>
        <taxon>Comamonadaceae</taxon>
        <taxon>Comamonas</taxon>
    </lineage>
</organism>
<dbReference type="AlphaFoldDB" id="A0AA42Q3H6"/>
<dbReference type="EMBL" id="JAOCEK010000019">
    <property type="protein sequence ID" value="MDH1336294.1"/>
    <property type="molecule type" value="Genomic_DNA"/>
</dbReference>
<dbReference type="RefSeq" id="WP_280008883.1">
    <property type="nucleotide sequence ID" value="NZ_JAOCEK010000019.1"/>
</dbReference>
<comment type="caution">
    <text evidence="1">The sequence shown here is derived from an EMBL/GenBank/DDBJ whole genome shotgun (WGS) entry which is preliminary data.</text>
</comment>
<dbReference type="Proteomes" id="UP001161065">
    <property type="component" value="Unassembled WGS sequence"/>
</dbReference>
<evidence type="ECO:0000313" key="1">
    <source>
        <dbReference type="EMBL" id="MDH1336294.1"/>
    </source>
</evidence>
<protein>
    <submittedName>
        <fullName evidence="1">Uncharacterized protein</fullName>
    </submittedName>
</protein>